<feature type="transmembrane region" description="Helical" evidence="6">
    <location>
        <begin position="180"/>
        <end position="198"/>
    </location>
</feature>
<evidence type="ECO:0000313" key="7">
    <source>
        <dbReference type="EMBL" id="MDQ7250924.1"/>
    </source>
</evidence>
<dbReference type="InterPro" id="IPR000537">
    <property type="entry name" value="UbiA_prenyltransferase"/>
</dbReference>
<feature type="transmembrane region" description="Helical" evidence="6">
    <location>
        <begin position="299"/>
        <end position="318"/>
    </location>
</feature>
<evidence type="ECO:0000256" key="5">
    <source>
        <dbReference type="ARBA" id="ARBA00023136"/>
    </source>
</evidence>
<sequence length="320" mass="34728">MLNLCNANAMNLQERGSGFPGSARLIHSIIRALRLHQWSKNALIFVPLVLGNKLTDAAAWTAAVIGLIALGFAASATYVVNDLRDTADDRRHRSKRHRPLASSALSGRAGILIASVCFILGFSLAAMIGTEAVTLLALYVALSLSYSFCWKRIPILDVLVLAALLSLRLVVGVLLTDVRLSEWLLIFSMFVFLSLSLAKRHTEILSAAAAGVAELPGRGYRPADAPFVLAVGTATAVSSILVMILYLIEDAYPRDFYERPALLWLIPGLLFLFLGRIWLKCTRGELDDDPVIFALKDRVCLLLGVLTCLALAAALRFAPA</sequence>
<feature type="transmembrane region" description="Helical" evidence="6">
    <location>
        <begin position="100"/>
        <end position="122"/>
    </location>
</feature>
<dbReference type="NCBIfam" id="NF006088">
    <property type="entry name" value="PRK08238.1"/>
    <property type="match status" value="1"/>
</dbReference>
<reference evidence="8" key="1">
    <citation type="submission" date="2023-08" db="EMBL/GenBank/DDBJ databases">
        <title>Rhodospirillaceae gen. nov., a novel taxon isolated from the Yangtze River Yuezi River estuary sludge.</title>
        <authorList>
            <person name="Ruan L."/>
        </authorList>
    </citation>
    <scope>NUCLEOTIDE SEQUENCE [LARGE SCALE GENOMIC DNA]</scope>
    <source>
        <strain evidence="8">R-7</strain>
    </source>
</reference>
<feature type="transmembrane region" description="Helical" evidence="6">
    <location>
        <begin position="227"/>
        <end position="248"/>
    </location>
</feature>
<keyword evidence="2" id="KW-1003">Cell membrane</keyword>
<dbReference type="Gene3D" id="1.10.357.140">
    <property type="entry name" value="UbiA prenyltransferase"/>
    <property type="match status" value="1"/>
</dbReference>
<dbReference type="InterPro" id="IPR044878">
    <property type="entry name" value="UbiA_sf"/>
</dbReference>
<accession>A0ABU0YT83</accession>
<evidence type="ECO:0000256" key="6">
    <source>
        <dbReference type="SAM" id="Phobius"/>
    </source>
</evidence>
<dbReference type="CDD" id="cd13963">
    <property type="entry name" value="PT_UbiA_2"/>
    <property type="match status" value="1"/>
</dbReference>
<evidence type="ECO:0000313" key="8">
    <source>
        <dbReference type="Proteomes" id="UP001230156"/>
    </source>
</evidence>
<dbReference type="EMBL" id="JAUYVI010000008">
    <property type="protein sequence ID" value="MDQ7250924.1"/>
    <property type="molecule type" value="Genomic_DNA"/>
</dbReference>
<comment type="caution">
    <text evidence="7">The sequence shown here is derived from an EMBL/GenBank/DDBJ whole genome shotgun (WGS) entry which is preliminary data.</text>
</comment>
<comment type="subcellular location">
    <subcellularLocation>
        <location evidence="1">Membrane</location>
        <topology evidence="1">Multi-pass membrane protein</topology>
    </subcellularLocation>
</comment>
<keyword evidence="5 6" id="KW-0472">Membrane</keyword>
<dbReference type="RefSeq" id="WP_379960782.1">
    <property type="nucleotide sequence ID" value="NZ_JAUYVI010000008.1"/>
</dbReference>
<dbReference type="Pfam" id="PF01040">
    <property type="entry name" value="UbiA"/>
    <property type="match status" value="1"/>
</dbReference>
<evidence type="ECO:0000256" key="2">
    <source>
        <dbReference type="ARBA" id="ARBA00022475"/>
    </source>
</evidence>
<dbReference type="Proteomes" id="UP001230156">
    <property type="component" value="Unassembled WGS sequence"/>
</dbReference>
<keyword evidence="8" id="KW-1185">Reference proteome</keyword>
<feature type="transmembrane region" description="Helical" evidence="6">
    <location>
        <begin position="128"/>
        <end position="148"/>
    </location>
</feature>
<protein>
    <submittedName>
        <fullName evidence="7">UbiA family prenyltransferase</fullName>
    </submittedName>
</protein>
<evidence type="ECO:0000256" key="1">
    <source>
        <dbReference type="ARBA" id="ARBA00004141"/>
    </source>
</evidence>
<keyword evidence="4 6" id="KW-1133">Transmembrane helix</keyword>
<organism evidence="7 8">
    <name type="scientific">Dongia sedimenti</name>
    <dbReference type="NCBI Taxonomy" id="3064282"/>
    <lineage>
        <taxon>Bacteria</taxon>
        <taxon>Pseudomonadati</taxon>
        <taxon>Pseudomonadota</taxon>
        <taxon>Alphaproteobacteria</taxon>
        <taxon>Rhodospirillales</taxon>
        <taxon>Dongiaceae</taxon>
        <taxon>Dongia</taxon>
    </lineage>
</organism>
<evidence type="ECO:0000256" key="3">
    <source>
        <dbReference type="ARBA" id="ARBA00022692"/>
    </source>
</evidence>
<evidence type="ECO:0000256" key="4">
    <source>
        <dbReference type="ARBA" id="ARBA00022989"/>
    </source>
</evidence>
<feature type="transmembrane region" description="Helical" evidence="6">
    <location>
        <begin position="260"/>
        <end position="279"/>
    </location>
</feature>
<feature type="transmembrane region" description="Helical" evidence="6">
    <location>
        <begin position="57"/>
        <end position="80"/>
    </location>
</feature>
<name>A0ABU0YT83_9PROT</name>
<feature type="transmembrane region" description="Helical" evidence="6">
    <location>
        <begin position="155"/>
        <end position="174"/>
    </location>
</feature>
<gene>
    <name evidence="7" type="ORF">Q8A70_24770</name>
</gene>
<proteinExistence type="predicted"/>
<keyword evidence="3 6" id="KW-0812">Transmembrane</keyword>